<keyword evidence="5" id="KW-0539">Nucleus</keyword>
<dbReference type="EMBL" id="UYSU01033297">
    <property type="protein sequence ID" value="VDL91928.1"/>
    <property type="molecule type" value="Genomic_DNA"/>
</dbReference>
<feature type="region of interest" description="Disordered" evidence="6">
    <location>
        <begin position="1"/>
        <end position="34"/>
    </location>
</feature>
<dbReference type="PANTHER" id="PTHR21964">
    <property type="entry name" value="BREAST CANCER METASTASIS-SUPPRESSOR 1"/>
    <property type="match status" value="1"/>
</dbReference>
<dbReference type="STRING" id="70667.A0A183SMU5"/>
<dbReference type="Gene3D" id="1.20.5.1500">
    <property type="match status" value="1"/>
</dbReference>
<gene>
    <name evidence="7" type="ORF">SSLN_LOCUS5543</name>
</gene>
<evidence type="ECO:0000256" key="6">
    <source>
        <dbReference type="SAM" id="MobiDB-lite"/>
    </source>
</evidence>
<evidence type="ECO:0000256" key="3">
    <source>
        <dbReference type="ARBA" id="ARBA00023015"/>
    </source>
</evidence>
<accession>A0A183SMU5</accession>
<dbReference type="SMART" id="SM01401">
    <property type="entry name" value="Sds3"/>
    <property type="match status" value="1"/>
</dbReference>
<comment type="subcellular location">
    <subcellularLocation>
        <location evidence="1">Nucleus</location>
    </subcellularLocation>
</comment>
<evidence type="ECO:0000313" key="9">
    <source>
        <dbReference type="WBParaSite" id="SSLN_0000572201-mRNA-1"/>
    </source>
</evidence>
<dbReference type="AlphaFoldDB" id="A0A183SMU5"/>
<keyword evidence="3" id="KW-0805">Transcription regulation</keyword>
<dbReference type="Pfam" id="PF08598">
    <property type="entry name" value="Sds3"/>
    <property type="match status" value="1"/>
</dbReference>
<keyword evidence="2" id="KW-0678">Repressor</keyword>
<reference evidence="7 8" key="2">
    <citation type="submission" date="2018-11" db="EMBL/GenBank/DDBJ databases">
        <authorList>
            <consortium name="Pathogen Informatics"/>
        </authorList>
    </citation>
    <scope>NUCLEOTIDE SEQUENCE [LARGE SCALE GENOMIC DNA]</scope>
    <source>
        <strain evidence="7 8">NST_G2</strain>
    </source>
</reference>
<feature type="compositionally biased region" description="Acidic residues" evidence="6">
    <location>
        <begin position="8"/>
        <end position="19"/>
    </location>
</feature>
<keyword evidence="4" id="KW-0804">Transcription</keyword>
<dbReference type="InterPro" id="IPR013907">
    <property type="entry name" value="Sds3"/>
</dbReference>
<keyword evidence="8" id="KW-1185">Reference proteome</keyword>
<dbReference type="Proteomes" id="UP000275846">
    <property type="component" value="Unassembled WGS sequence"/>
</dbReference>
<evidence type="ECO:0000256" key="4">
    <source>
        <dbReference type="ARBA" id="ARBA00023163"/>
    </source>
</evidence>
<sequence length="321" mass="36472">MSGAARCDDDDCSPPDEDSEFRSDNAGEELVETDNETLRRELNEEISELEWEFKAVKEALYRERIFQIDRKLQLFKSSEAPELKQISALVDEAYHIRCQVAKYRRDFELEVANKELDNALQMATCDAEENLRIAEERIRIRLQESICTLQIERALANRRKQISHIIKSKAKAPSFDASLGRRHKNFTKSLNCGFTTKGEQLGSLLTPSTPMVAMDMEAYNETCLPSQDLEPRRKPVALPPSIPRLIYELDEEDIQADLQAIMNAVRDFILSFAAVFLEAADCESELRRIYALTIPASNIAQLVAANETEVISTHTEANNNL</sequence>
<evidence type="ECO:0000313" key="7">
    <source>
        <dbReference type="EMBL" id="VDL91928.1"/>
    </source>
</evidence>
<organism evidence="9">
    <name type="scientific">Schistocephalus solidus</name>
    <name type="common">Tapeworm</name>
    <dbReference type="NCBI Taxonomy" id="70667"/>
    <lineage>
        <taxon>Eukaryota</taxon>
        <taxon>Metazoa</taxon>
        <taxon>Spiralia</taxon>
        <taxon>Lophotrochozoa</taxon>
        <taxon>Platyhelminthes</taxon>
        <taxon>Cestoda</taxon>
        <taxon>Eucestoda</taxon>
        <taxon>Diphyllobothriidea</taxon>
        <taxon>Diphyllobothriidae</taxon>
        <taxon>Schistocephalus</taxon>
    </lineage>
</organism>
<dbReference type="WBParaSite" id="SSLN_0000572201-mRNA-1">
    <property type="protein sequence ID" value="SSLN_0000572201-mRNA-1"/>
    <property type="gene ID" value="SSLN_0000572201"/>
</dbReference>
<dbReference type="GO" id="GO:0005654">
    <property type="term" value="C:nucleoplasm"/>
    <property type="evidence" value="ECO:0007669"/>
    <property type="project" value="UniProtKB-ARBA"/>
</dbReference>
<evidence type="ECO:0000313" key="8">
    <source>
        <dbReference type="Proteomes" id="UP000275846"/>
    </source>
</evidence>
<evidence type="ECO:0000256" key="5">
    <source>
        <dbReference type="ARBA" id="ARBA00023242"/>
    </source>
</evidence>
<proteinExistence type="predicted"/>
<evidence type="ECO:0000256" key="2">
    <source>
        <dbReference type="ARBA" id="ARBA00022491"/>
    </source>
</evidence>
<reference evidence="9" key="1">
    <citation type="submission" date="2016-06" db="UniProtKB">
        <authorList>
            <consortium name="WormBaseParasite"/>
        </authorList>
    </citation>
    <scope>IDENTIFICATION</scope>
</reference>
<dbReference type="GO" id="GO:0010468">
    <property type="term" value="P:regulation of gene expression"/>
    <property type="evidence" value="ECO:0007669"/>
    <property type="project" value="UniProtKB-ARBA"/>
</dbReference>
<protein>
    <submittedName>
        <fullName evidence="9">Breast cancer metastasis-suppressor 1-like protein</fullName>
    </submittedName>
</protein>
<evidence type="ECO:0000256" key="1">
    <source>
        <dbReference type="ARBA" id="ARBA00004123"/>
    </source>
</evidence>
<name>A0A183SMU5_SCHSO</name>
<dbReference type="OrthoDB" id="20886at2759"/>